<dbReference type="AlphaFoldDB" id="A0A1F5VFL8"/>
<organism evidence="3 4">
    <name type="scientific">Candidatus Fischerbacteria bacterium RBG_13_37_8</name>
    <dbReference type="NCBI Taxonomy" id="1817863"/>
    <lineage>
        <taxon>Bacteria</taxon>
        <taxon>Candidatus Fischeribacteriota</taxon>
    </lineage>
</organism>
<dbReference type="SUPFAM" id="SSF53335">
    <property type="entry name" value="S-adenosyl-L-methionine-dependent methyltransferases"/>
    <property type="match status" value="1"/>
</dbReference>
<dbReference type="Proteomes" id="UP000178943">
    <property type="component" value="Unassembled WGS sequence"/>
</dbReference>
<evidence type="ECO:0000256" key="1">
    <source>
        <dbReference type="ARBA" id="ARBA00022603"/>
    </source>
</evidence>
<dbReference type="InterPro" id="IPR029063">
    <property type="entry name" value="SAM-dependent_MTases_sf"/>
</dbReference>
<dbReference type="PANTHER" id="PTHR43542:SF1">
    <property type="entry name" value="METHYLTRANSFERASE"/>
    <property type="match status" value="1"/>
</dbReference>
<evidence type="ECO:0000313" key="3">
    <source>
        <dbReference type="EMBL" id="OGF62249.1"/>
    </source>
</evidence>
<dbReference type="GO" id="GO:0008168">
    <property type="term" value="F:methyltransferase activity"/>
    <property type="evidence" value="ECO:0007669"/>
    <property type="project" value="UniProtKB-KW"/>
</dbReference>
<dbReference type="STRING" id="1817863.A2Y62_14085"/>
<dbReference type="EMBL" id="MFGW01000183">
    <property type="protein sequence ID" value="OGF62249.1"/>
    <property type="molecule type" value="Genomic_DNA"/>
</dbReference>
<keyword evidence="2" id="KW-0808">Transferase</keyword>
<evidence type="ECO:0008006" key="5">
    <source>
        <dbReference type="Google" id="ProtNLM"/>
    </source>
</evidence>
<reference evidence="3 4" key="1">
    <citation type="journal article" date="2016" name="Nat. Commun.">
        <title>Thousands of microbial genomes shed light on interconnected biogeochemical processes in an aquifer system.</title>
        <authorList>
            <person name="Anantharaman K."/>
            <person name="Brown C.T."/>
            <person name="Hug L.A."/>
            <person name="Sharon I."/>
            <person name="Castelle C.J."/>
            <person name="Probst A.J."/>
            <person name="Thomas B.C."/>
            <person name="Singh A."/>
            <person name="Wilkins M.J."/>
            <person name="Karaoz U."/>
            <person name="Brodie E.L."/>
            <person name="Williams K.H."/>
            <person name="Hubbard S.S."/>
            <person name="Banfield J.F."/>
        </authorList>
    </citation>
    <scope>NUCLEOTIDE SEQUENCE [LARGE SCALE GENOMIC DNA]</scope>
</reference>
<name>A0A1F5VFL8_9BACT</name>
<keyword evidence="1" id="KW-0489">Methyltransferase</keyword>
<dbReference type="PIRSF" id="PIRSF004553">
    <property type="entry name" value="CHP00095"/>
    <property type="match status" value="1"/>
</dbReference>
<accession>A0A1F5VFL8</accession>
<protein>
    <recommendedName>
        <fullName evidence="5">16S rRNA (Guanine(966)-N(2))-methyltransferase RsmD</fullName>
    </recommendedName>
</protein>
<evidence type="ECO:0000256" key="2">
    <source>
        <dbReference type="ARBA" id="ARBA00022679"/>
    </source>
</evidence>
<evidence type="ECO:0000313" key="4">
    <source>
        <dbReference type="Proteomes" id="UP000178943"/>
    </source>
</evidence>
<comment type="caution">
    <text evidence="3">The sequence shown here is derived from an EMBL/GenBank/DDBJ whole genome shotgun (WGS) entry which is preliminary data.</text>
</comment>
<dbReference type="Pfam" id="PF03602">
    <property type="entry name" value="Cons_hypoth95"/>
    <property type="match status" value="2"/>
</dbReference>
<dbReference type="Gene3D" id="3.40.50.150">
    <property type="entry name" value="Vaccinia Virus protein VP39"/>
    <property type="match status" value="1"/>
</dbReference>
<dbReference type="InterPro" id="IPR004398">
    <property type="entry name" value="RNA_MeTrfase_RsmD"/>
</dbReference>
<sequence>MLYSLFYLIHMLKIIGGKWKGLYITTSKHISYRPITSSLRASFFNYLGDYIKECSFLDGFAGTGIIGFEALSRGARSCTFIENNKNAVLLLKRNIAALHASQDATVLPIKIEHVLSQKLMKFSNILGGHIDTKTLRHKGLENSEVSLINNKNVQDTIVSSIDIIFIDPPFQYPKDKLESLLDSITSNNILQKNSLLCVRYEKFHGKILVDTSLLRFIKEFTMSEAFLDIYQLT</sequence>
<dbReference type="PANTHER" id="PTHR43542">
    <property type="entry name" value="METHYLTRANSFERASE"/>
    <property type="match status" value="1"/>
</dbReference>
<proteinExistence type="predicted"/>
<dbReference type="GO" id="GO:0031167">
    <property type="term" value="P:rRNA methylation"/>
    <property type="evidence" value="ECO:0007669"/>
    <property type="project" value="InterPro"/>
</dbReference>
<gene>
    <name evidence="3" type="ORF">A2Y62_14085</name>
</gene>